<reference evidence="1" key="1">
    <citation type="submission" date="2021-03" db="EMBL/GenBank/DDBJ databases">
        <title>Molecular epidemiology and mechanisms of colistin and carbapenem resistance in Enterobacteriaceae from clinical isolates, the environment and porcine samples in Pretoria, South Africa.</title>
        <authorList>
            <person name="Bogoshi D."/>
            <person name="Mbelle N.M."/>
            <person name="Naidoo V."/>
            <person name="Osei Sekyere J."/>
        </authorList>
    </citation>
    <scope>NUCLEOTIDE SEQUENCE</scope>
    <source>
        <strain evidence="1">C034</strain>
    </source>
</reference>
<dbReference type="Proteomes" id="UP000664620">
    <property type="component" value="Unassembled WGS sequence"/>
</dbReference>
<protein>
    <submittedName>
        <fullName evidence="1">Uncharacterized protein</fullName>
    </submittedName>
</protein>
<dbReference type="AlphaFoldDB" id="A0A939NN43"/>
<dbReference type="EMBL" id="JAGETO010000049">
    <property type="protein sequence ID" value="MBO2029326.1"/>
    <property type="molecule type" value="Genomic_DNA"/>
</dbReference>
<name>A0A939NN43_KLEPN</name>
<accession>A0A939NN43</accession>
<proteinExistence type="predicted"/>
<organism evidence="1 2">
    <name type="scientific">Klebsiella pneumoniae</name>
    <dbReference type="NCBI Taxonomy" id="573"/>
    <lineage>
        <taxon>Bacteria</taxon>
        <taxon>Pseudomonadati</taxon>
        <taxon>Pseudomonadota</taxon>
        <taxon>Gammaproteobacteria</taxon>
        <taxon>Enterobacterales</taxon>
        <taxon>Enterobacteriaceae</taxon>
        <taxon>Klebsiella/Raoultella group</taxon>
        <taxon>Klebsiella</taxon>
        <taxon>Klebsiella pneumoniae complex</taxon>
    </lineage>
</organism>
<comment type="caution">
    <text evidence="1">The sequence shown here is derived from an EMBL/GenBank/DDBJ whole genome shotgun (WGS) entry which is preliminary data.</text>
</comment>
<sequence>MGDSIWPSKMGVTGLFSQRSVSKRFDADWQNENYLKVIAGVRAIE</sequence>
<gene>
    <name evidence="1" type="ORF">J4734_14270</name>
</gene>
<evidence type="ECO:0000313" key="1">
    <source>
        <dbReference type="EMBL" id="MBO2029326.1"/>
    </source>
</evidence>
<evidence type="ECO:0000313" key="2">
    <source>
        <dbReference type="Proteomes" id="UP000664620"/>
    </source>
</evidence>